<keyword evidence="2" id="KW-1185">Reference proteome</keyword>
<reference evidence="2" key="1">
    <citation type="submission" date="2015-04" db="EMBL/GenBank/DDBJ databases">
        <title>Physiological reanalysis, assessment of diazotrophy, and genome sequences of multiple isolates of Streptomyces thermoautotrophicus.</title>
        <authorList>
            <person name="MacKellar D.C."/>
            <person name="Lieber L."/>
            <person name="Norman J."/>
            <person name="Bolger A."/>
            <person name="Tobin C."/>
            <person name="Murray J.W."/>
            <person name="Chang R."/>
            <person name="Ford T."/>
            <person name="Nguyen P.Q."/>
            <person name="Woodward J."/>
            <person name="Permingeat H."/>
            <person name="Joshi N.S."/>
            <person name="Silver P.A."/>
            <person name="Usadel B."/>
            <person name="Rutherford A.W."/>
            <person name="Friesen M."/>
            <person name="Prell J."/>
        </authorList>
    </citation>
    <scope>NUCLEOTIDE SEQUENCE [LARGE SCALE GENOMIC DNA]</scope>
    <source>
        <strain evidence="2">H1</strain>
    </source>
</reference>
<evidence type="ECO:0000313" key="2">
    <source>
        <dbReference type="Proteomes" id="UP000070188"/>
    </source>
</evidence>
<protein>
    <submittedName>
        <fullName evidence="1">Uncharacterized protein</fullName>
    </submittedName>
</protein>
<evidence type="ECO:0000313" key="1">
    <source>
        <dbReference type="EMBL" id="KWX02625.1"/>
    </source>
</evidence>
<dbReference type="EMBL" id="LAXD01000001">
    <property type="protein sequence ID" value="KWX02625.1"/>
    <property type="molecule type" value="Genomic_DNA"/>
</dbReference>
<dbReference type="RefSeq" id="WP_066889751.1">
    <property type="nucleotide sequence ID" value="NZ_LAXD01000001.1"/>
</dbReference>
<dbReference type="STRING" id="1469144.LI90_3668"/>
<name>A0A132MXJ4_9ACTN</name>
<dbReference type="OrthoDB" id="4141133at2"/>
<gene>
    <name evidence="1" type="ORF">LI90_3668</name>
</gene>
<comment type="caution">
    <text evidence="1">The sequence shown here is derived from an EMBL/GenBank/DDBJ whole genome shotgun (WGS) entry which is preliminary data.</text>
</comment>
<accession>A0A132MXJ4</accession>
<dbReference type="Proteomes" id="UP000070188">
    <property type="component" value="Unassembled WGS sequence"/>
</dbReference>
<sequence>MREITNLSWPGTPYGAEQRPFGRPAQILTAVSLEWVDDGERAVPVCASAVYLRVHRTRTLPVDVDTIGFGFHAVVIERDEEAAQLAALVDRVLVQARRHAAVLAGHSFTDDLAGLHALADTVGVGVPGVTALTAEWEDRRQQQRGIACLFDTCCDVGPIPCRGLADACATHHVEIESLPIGPLTVASVRSLYESLADEGDRRSGELLLAGSLERTLAVALVAATALGKYAWADPLPVAPLLARETWDRFTTFDYAASLSGCR</sequence>
<dbReference type="AlphaFoldDB" id="A0A132MXJ4"/>
<dbReference type="PATRIC" id="fig|1469144.10.peg.3935"/>
<organism evidence="1 2">
    <name type="scientific">Carbonactinospora thermoautotrophica</name>
    <dbReference type="NCBI Taxonomy" id="1469144"/>
    <lineage>
        <taxon>Bacteria</taxon>
        <taxon>Bacillati</taxon>
        <taxon>Actinomycetota</taxon>
        <taxon>Actinomycetes</taxon>
        <taxon>Kitasatosporales</taxon>
        <taxon>Carbonactinosporaceae</taxon>
        <taxon>Carbonactinospora</taxon>
    </lineage>
</organism>
<proteinExistence type="predicted"/>